<dbReference type="PROSITE" id="PS51352">
    <property type="entry name" value="THIOREDOXIN_2"/>
    <property type="match status" value="1"/>
</dbReference>
<dbReference type="Gene3D" id="3.40.30.10">
    <property type="entry name" value="Glutaredoxin"/>
    <property type="match status" value="1"/>
</dbReference>
<dbReference type="Proteomes" id="UP000230768">
    <property type="component" value="Unassembled WGS sequence"/>
</dbReference>
<dbReference type="InterPro" id="IPR013766">
    <property type="entry name" value="Thioredoxin_domain"/>
</dbReference>
<dbReference type="EMBL" id="PEKP01000005">
    <property type="protein sequence ID" value="PIK28065.1"/>
    <property type="molecule type" value="Genomic_DNA"/>
</dbReference>
<dbReference type="AlphaFoldDB" id="A0A2G8IX14"/>
<dbReference type="RefSeq" id="WP_099726481.1">
    <property type="nucleotide sequence ID" value="NZ_JASUAF010000003.1"/>
</dbReference>
<protein>
    <submittedName>
        <fullName evidence="3">Antioxidant, AhpC/TSA family protein</fullName>
    </submittedName>
</protein>
<evidence type="ECO:0000259" key="2">
    <source>
        <dbReference type="PROSITE" id="PS51352"/>
    </source>
</evidence>
<organism evidence="3 4">
    <name type="scientific">Bacillus pumilus</name>
    <name type="common">Bacillus mesentericus</name>
    <dbReference type="NCBI Taxonomy" id="1408"/>
    <lineage>
        <taxon>Bacteria</taxon>
        <taxon>Bacillati</taxon>
        <taxon>Bacillota</taxon>
        <taxon>Bacilli</taxon>
        <taxon>Bacillales</taxon>
        <taxon>Bacillaceae</taxon>
        <taxon>Bacillus</taxon>
    </lineage>
</organism>
<dbReference type="InterPro" id="IPR036249">
    <property type="entry name" value="Thioredoxin-like_sf"/>
</dbReference>
<proteinExistence type="predicted"/>
<keyword evidence="1" id="KW-0812">Transmembrane</keyword>
<evidence type="ECO:0000313" key="4">
    <source>
        <dbReference type="Proteomes" id="UP000230768"/>
    </source>
</evidence>
<keyword evidence="1" id="KW-0472">Membrane</keyword>
<accession>A0A2G8IX14</accession>
<dbReference type="SUPFAM" id="SSF52833">
    <property type="entry name" value="Thioredoxin-like"/>
    <property type="match status" value="1"/>
</dbReference>
<reference evidence="3 4" key="1">
    <citation type="submission" date="2017-11" db="EMBL/GenBank/DDBJ databases">
        <title>Draft genome sequence of Bacillus pumilus 51_5il from lake Gorkoye (Russia: Novosibirsk region).</title>
        <authorList>
            <person name="Shipova A.A."/>
            <person name="Rozanov A.S."/>
            <person name="Bryanskaya A.V."/>
            <person name="Peltek S.E."/>
        </authorList>
    </citation>
    <scope>NUCLEOTIDE SEQUENCE [LARGE SCALE GENOMIC DNA]</scope>
    <source>
        <strain evidence="3 4">51_5il</strain>
    </source>
</reference>
<gene>
    <name evidence="3" type="ORF">CTV99_04490</name>
</gene>
<sequence>MTDILLIIVLLIVIAQLAVVFLLARFIGKFMNKIKTLDGIELKEAEVGDPAPLFRNYTHLGEKVMLKEYLQSGRAVMLLFVNSTCMTCKSILADMQQQISSDDAQFIFINGDEQADDASLLQLLPDQAVYMRSSQIMELYGVTVVPQAILIDEHGIILQRKSLQNAKQFEQLLHVS</sequence>
<name>A0A2G8IX14_BACPU</name>
<evidence type="ECO:0000313" key="3">
    <source>
        <dbReference type="EMBL" id="PIK28065.1"/>
    </source>
</evidence>
<feature type="transmembrane region" description="Helical" evidence="1">
    <location>
        <begin position="6"/>
        <end position="27"/>
    </location>
</feature>
<keyword evidence="1" id="KW-1133">Transmembrane helix</keyword>
<dbReference type="Pfam" id="PF13098">
    <property type="entry name" value="Thioredoxin_2"/>
    <property type="match status" value="1"/>
</dbReference>
<evidence type="ECO:0000256" key="1">
    <source>
        <dbReference type="SAM" id="Phobius"/>
    </source>
</evidence>
<dbReference type="InterPro" id="IPR012336">
    <property type="entry name" value="Thioredoxin-like_fold"/>
</dbReference>
<feature type="domain" description="Thioredoxin" evidence="2">
    <location>
        <begin position="45"/>
        <end position="176"/>
    </location>
</feature>
<comment type="caution">
    <text evidence="3">The sequence shown here is derived from an EMBL/GenBank/DDBJ whole genome shotgun (WGS) entry which is preliminary data.</text>
</comment>